<dbReference type="RefSeq" id="WP_173970094.1">
    <property type="nucleotide sequence ID" value="NZ_CADCSU010000065.1"/>
</dbReference>
<feature type="signal peptide" evidence="1">
    <location>
        <begin position="1"/>
        <end position="21"/>
    </location>
</feature>
<name>A0A6J4GCN8_9FLAO</name>
<dbReference type="Gene3D" id="2.40.128.640">
    <property type="match status" value="1"/>
</dbReference>
<sequence>MKKLVLLLVVTFLSMSCNSNKKEENIQGPLENVDNESTESVVGQVMVYEGILPCADCEGIETILKIYQGDGTIEGHTFELTSIYKGKEPNNKFVVTGNYNLERGLEKDPDGTIYILNYDKPEANQVFYGYSSKDPDTIYLLNNKREKIKSKLKYFLTLNE</sequence>
<protein>
    <recommendedName>
        <fullName evidence="4">Copper homeostasis protein CutF</fullName>
    </recommendedName>
</protein>
<dbReference type="Proteomes" id="UP000479938">
    <property type="component" value="Unassembled WGS sequence"/>
</dbReference>
<keyword evidence="3" id="KW-1185">Reference proteome</keyword>
<evidence type="ECO:0000313" key="2">
    <source>
        <dbReference type="EMBL" id="CAA9196975.1"/>
    </source>
</evidence>
<evidence type="ECO:0000256" key="1">
    <source>
        <dbReference type="SAM" id="SignalP"/>
    </source>
</evidence>
<reference evidence="2 3" key="1">
    <citation type="submission" date="2020-02" db="EMBL/GenBank/DDBJ databases">
        <authorList>
            <person name="Criscuolo A."/>
        </authorList>
    </citation>
    <scope>NUCLEOTIDE SEQUENCE [LARGE SCALE GENOMIC DNA]</scope>
    <source>
        <strain evidence="2">CIP105534</strain>
    </source>
</reference>
<accession>A0A6J4GCN8</accession>
<evidence type="ECO:0000313" key="3">
    <source>
        <dbReference type="Proteomes" id="UP000479938"/>
    </source>
</evidence>
<evidence type="ECO:0008006" key="4">
    <source>
        <dbReference type="Google" id="ProtNLM"/>
    </source>
</evidence>
<dbReference type="InterPro" id="IPR007298">
    <property type="entry name" value="Cu-R_lipoprotein_NlpE"/>
</dbReference>
<gene>
    <name evidence="2" type="ORF">FLA105534_01409</name>
</gene>
<dbReference type="Pfam" id="PF04170">
    <property type="entry name" value="NlpE"/>
    <property type="match status" value="1"/>
</dbReference>
<feature type="chain" id="PRO_5026929648" description="Copper homeostasis protein CutF" evidence="1">
    <location>
        <begin position="22"/>
        <end position="160"/>
    </location>
</feature>
<dbReference type="EMBL" id="CADCSU010000065">
    <property type="protein sequence ID" value="CAA9196975.1"/>
    <property type="molecule type" value="Genomic_DNA"/>
</dbReference>
<dbReference type="AlphaFoldDB" id="A0A6J4GCN8"/>
<dbReference type="PROSITE" id="PS51257">
    <property type="entry name" value="PROKAR_LIPOPROTEIN"/>
    <property type="match status" value="1"/>
</dbReference>
<keyword evidence="1" id="KW-0732">Signal</keyword>
<organism evidence="2 3">
    <name type="scientific">Flavobacterium bizetiae</name>
    <dbReference type="NCBI Taxonomy" id="2704140"/>
    <lineage>
        <taxon>Bacteria</taxon>
        <taxon>Pseudomonadati</taxon>
        <taxon>Bacteroidota</taxon>
        <taxon>Flavobacteriia</taxon>
        <taxon>Flavobacteriales</taxon>
        <taxon>Flavobacteriaceae</taxon>
        <taxon>Flavobacterium</taxon>
    </lineage>
</organism>
<proteinExistence type="predicted"/>